<dbReference type="RefSeq" id="WP_371951473.1">
    <property type="nucleotide sequence ID" value="NZ_JAXCEI010000008.1"/>
</dbReference>
<organism evidence="2 3">
    <name type="scientific">Actinomadura monticuli</name>
    <dbReference type="NCBI Taxonomy" id="3097367"/>
    <lineage>
        <taxon>Bacteria</taxon>
        <taxon>Bacillati</taxon>
        <taxon>Actinomycetota</taxon>
        <taxon>Actinomycetes</taxon>
        <taxon>Streptosporangiales</taxon>
        <taxon>Thermomonosporaceae</taxon>
        <taxon>Actinomadura</taxon>
    </lineage>
</organism>
<protein>
    <recommendedName>
        <fullName evidence="4">Translation initiation factor IF-2</fullName>
    </recommendedName>
</protein>
<evidence type="ECO:0000313" key="2">
    <source>
        <dbReference type="EMBL" id="MFA1541327.1"/>
    </source>
</evidence>
<reference evidence="2 3" key="1">
    <citation type="submission" date="2023-11" db="EMBL/GenBank/DDBJ databases">
        <title>Actinomadura monticuli sp. nov., isolated from volcanic ash.</title>
        <authorList>
            <person name="Lee S.D."/>
            <person name="Yang H."/>
            <person name="Kim I.S."/>
        </authorList>
    </citation>
    <scope>NUCLEOTIDE SEQUENCE [LARGE SCALE GENOMIC DNA]</scope>
    <source>
        <strain evidence="2 3">DLS-62</strain>
    </source>
</reference>
<feature type="region of interest" description="Disordered" evidence="1">
    <location>
        <begin position="227"/>
        <end position="251"/>
    </location>
</feature>
<name>A0ABV4QDS3_9ACTN</name>
<gene>
    <name evidence="2" type="ORF">SM611_20575</name>
</gene>
<evidence type="ECO:0000256" key="1">
    <source>
        <dbReference type="SAM" id="MobiDB-lite"/>
    </source>
</evidence>
<dbReference type="PROSITE" id="PS51257">
    <property type="entry name" value="PROKAR_LIPOPROTEIN"/>
    <property type="match status" value="1"/>
</dbReference>
<evidence type="ECO:0008006" key="4">
    <source>
        <dbReference type="Google" id="ProtNLM"/>
    </source>
</evidence>
<evidence type="ECO:0000313" key="3">
    <source>
        <dbReference type="Proteomes" id="UP001569963"/>
    </source>
</evidence>
<accession>A0ABV4QDS3</accession>
<comment type="caution">
    <text evidence="2">The sequence shown here is derived from an EMBL/GenBank/DDBJ whole genome shotgun (WGS) entry which is preliminary data.</text>
</comment>
<keyword evidence="3" id="KW-1185">Reference proteome</keyword>
<dbReference type="Proteomes" id="UP001569963">
    <property type="component" value="Unassembled WGS sequence"/>
</dbReference>
<proteinExistence type="predicted"/>
<dbReference type="EMBL" id="JAXCEI010000008">
    <property type="protein sequence ID" value="MFA1541327.1"/>
    <property type="molecule type" value="Genomic_DNA"/>
</dbReference>
<sequence length="251" mass="26620">MRRLAIVLLTCLMTAGCGQVPYSEAGATAEDRATDDARRTADLAGDKLYTARVIPGRDLAHRAADLDGVEVMSMAGASTAGTGVVLVVRVSGTGAPARPYYGEPVTVRRCFRMRFSTTTEWKDYGTRLVTCPAGAALKFGPWPKTPQIPREKLRKALPRVPVGGRADEAEVRAAVASLHLDPAISSEFATRGDVVGLVLRVKPYLSEAFDCVLARVAPGRTSVWSPPRIQRMPGEGGCGAGNAVDPAPPPH</sequence>